<evidence type="ECO:0000313" key="2">
    <source>
        <dbReference type="Proteomes" id="UP000245056"/>
    </source>
</evidence>
<gene>
    <name evidence="1" type="ORF">C9I49_19780</name>
</gene>
<accession>A0A2U2D4H6</accession>
<dbReference type="EMBL" id="QFAW01000029">
    <property type="protein sequence ID" value="PWE42037.1"/>
    <property type="molecule type" value="Genomic_DNA"/>
</dbReference>
<dbReference type="AlphaFoldDB" id="A0A2U2D4H6"/>
<comment type="caution">
    <text evidence="1">The sequence shown here is derived from an EMBL/GenBank/DDBJ whole genome shotgun (WGS) entry which is preliminary data.</text>
</comment>
<organism evidence="1 2">
    <name type="scientific">Pseudomonas prosekii</name>
    <dbReference type="NCBI Taxonomy" id="1148509"/>
    <lineage>
        <taxon>Bacteria</taxon>
        <taxon>Pseudomonadati</taxon>
        <taxon>Pseudomonadota</taxon>
        <taxon>Gammaproteobacteria</taxon>
        <taxon>Pseudomonadales</taxon>
        <taxon>Pseudomonadaceae</taxon>
        <taxon>Pseudomonas</taxon>
    </lineage>
</organism>
<sequence>MPSALGTRPWCNSTTRAARWTWCWAAIHRTTTEPNAGVSLLAIAVGQSPLRLSDPPLSRAGSLLQGFQGNSTMCGIYIPHA</sequence>
<dbReference type="OrthoDB" id="7033545at2"/>
<reference evidence="1 2" key="1">
    <citation type="submission" date="2018-05" db="EMBL/GenBank/DDBJ databases">
        <title>Genome sequences of two Antarctic strains of Pseudomonas prosekii: insights into adaptation to extreme conditions.</title>
        <authorList>
            <person name="Snopkova K."/>
            <person name="Dufkova K."/>
            <person name="Cejkova D."/>
            <person name="Sedlacek I."/>
            <person name="Smajs D."/>
        </authorList>
    </citation>
    <scope>NUCLEOTIDE SEQUENCE [LARGE SCALE GENOMIC DNA]</scope>
    <source>
        <strain evidence="1 2">P2673</strain>
    </source>
</reference>
<proteinExistence type="predicted"/>
<evidence type="ECO:0000313" key="1">
    <source>
        <dbReference type="EMBL" id="PWE42037.1"/>
    </source>
</evidence>
<protein>
    <submittedName>
        <fullName evidence="1">Uncharacterized protein</fullName>
    </submittedName>
</protein>
<name>A0A2U2D4H6_9PSED</name>
<dbReference type="Proteomes" id="UP000245056">
    <property type="component" value="Unassembled WGS sequence"/>
</dbReference>